<feature type="transmembrane region" description="Helical" evidence="1">
    <location>
        <begin position="152"/>
        <end position="171"/>
    </location>
</feature>
<evidence type="ECO:0000313" key="3">
    <source>
        <dbReference type="Proteomes" id="UP000324101"/>
    </source>
</evidence>
<accession>A0A5P2DQI2</accession>
<dbReference type="RefSeq" id="WP_150257694.1">
    <property type="nucleotide sequence ID" value="NZ_CP029189.1"/>
</dbReference>
<protein>
    <recommendedName>
        <fullName evidence="4">Integral membrane protein</fullName>
    </recommendedName>
</protein>
<organism evidence="2 3">
    <name type="scientific">Streptomyces venezuelae</name>
    <dbReference type="NCBI Taxonomy" id="54571"/>
    <lineage>
        <taxon>Bacteria</taxon>
        <taxon>Bacillati</taxon>
        <taxon>Actinomycetota</taxon>
        <taxon>Actinomycetes</taxon>
        <taxon>Kitasatosporales</taxon>
        <taxon>Streptomycetaceae</taxon>
        <taxon>Streptomyces</taxon>
    </lineage>
</organism>
<gene>
    <name evidence="2" type="ORF">DEJ51_12740</name>
</gene>
<evidence type="ECO:0000313" key="2">
    <source>
        <dbReference type="EMBL" id="QES54969.1"/>
    </source>
</evidence>
<evidence type="ECO:0000256" key="1">
    <source>
        <dbReference type="SAM" id="Phobius"/>
    </source>
</evidence>
<proteinExistence type="predicted"/>
<keyword evidence="1" id="KW-0472">Membrane</keyword>
<dbReference type="EMBL" id="CP029189">
    <property type="protein sequence ID" value="QES54969.1"/>
    <property type="molecule type" value="Genomic_DNA"/>
</dbReference>
<dbReference type="Proteomes" id="UP000324101">
    <property type="component" value="Chromosome"/>
</dbReference>
<dbReference type="AlphaFoldDB" id="A0A5P2DQI2"/>
<feature type="transmembrane region" description="Helical" evidence="1">
    <location>
        <begin position="129"/>
        <end position="146"/>
    </location>
</feature>
<evidence type="ECO:0008006" key="4">
    <source>
        <dbReference type="Google" id="ProtNLM"/>
    </source>
</evidence>
<dbReference type="OrthoDB" id="4250022at2"/>
<keyword evidence="1" id="KW-1133">Transmembrane helix</keyword>
<reference evidence="2 3" key="1">
    <citation type="submission" date="2018-05" db="EMBL/GenBank/DDBJ databases">
        <title>Streptomyces venezuelae.</title>
        <authorList>
            <person name="Kim W."/>
            <person name="Lee N."/>
            <person name="Cho B.-K."/>
        </authorList>
    </citation>
    <scope>NUCLEOTIDE SEQUENCE [LARGE SCALE GENOMIC DNA]</scope>
    <source>
        <strain evidence="2 3">ATCC 21018</strain>
    </source>
</reference>
<keyword evidence="1" id="KW-0812">Transmembrane</keyword>
<name>A0A5P2DQI2_STRVZ</name>
<sequence>MFTERQISAMLGQIARQDVVEIGPEQAAGRVAALAHVAEQYGYAYDRAHRTGHNDMQILVRMYRDPHPGARAREAATIAAHPQAGNGGTVPGMRPGTVKPLPEAQEAVALLKDRIMLDVLAQAADKRQLAFAYGSCAVLALVLLLAGMPIGALAGGGALAAFLWGAFRLGAVRRQRMARRLTDAGFVPVRDESGRQRFLRPGQQLPGHVNPFTA</sequence>